<dbReference type="AlphaFoldDB" id="A0A978U9D0"/>
<evidence type="ECO:0000259" key="3">
    <source>
        <dbReference type="Pfam" id="PF25091"/>
    </source>
</evidence>
<proteinExistence type="predicted"/>
<dbReference type="Pfam" id="PF25091">
    <property type="entry name" value="DUF7806"/>
    <property type="match status" value="1"/>
</dbReference>
<protein>
    <recommendedName>
        <fullName evidence="3">DUF7806 domain-containing protein</fullName>
    </recommendedName>
</protein>
<reference evidence="4" key="1">
    <citation type="journal article" date="2021" name="Front. Plant Sci.">
        <title>Chromosome-Scale Genome Assembly for Chinese Sour Jujube and Insights Into Its Genome Evolution and Domestication Signature.</title>
        <authorList>
            <person name="Shen L.-Y."/>
            <person name="Luo H."/>
            <person name="Wang X.-L."/>
            <person name="Wang X.-M."/>
            <person name="Qiu X.-J."/>
            <person name="Liu H."/>
            <person name="Zhou S.-S."/>
            <person name="Jia K.-H."/>
            <person name="Nie S."/>
            <person name="Bao Y.-T."/>
            <person name="Zhang R.-G."/>
            <person name="Yun Q.-Z."/>
            <person name="Chai Y.-H."/>
            <person name="Lu J.-Y."/>
            <person name="Li Y."/>
            <person name="Zhao S.-W."/>
            <person name="Mao J.-F."/>
            <person name="Jia S.-G."/>
            <person name="Mao Y.-M."/>
        </authorList>
    </citation>
    <scope>NUCLEOTIDE SEQUENCE</scope>
    <source>
        <strain evidence="4">AT0</strain>
        <tissue evidence="4">Leaf</tissue>
    </source>
</reference>
<dbReference type="EMBL" id="JAEACU010000196">
    <property type="protein sequence ID" value="KAH7511164.1"/>
    <property type="molecule type" value="Genomic_DNA"/>
</dbReference>
<accession>A0A978U9D0</accession>
<evidence type="ECO:0000313" key="4">
    <source>
        <dbReference type="EMBL" id="KAH7511164.1"/>
    </source>
</evidence>
<feature type="domain" description="DUF7806" evidence="3">
    <location>
        <begin position="248"/>
        <end position="342"/>
    </location>
</feature>
<evidence type="ECO:0000256" key="2">
    <source>
        <dbReference type="SAM" id="MobiDB-lite"/>
    </source>
</evidence>
<dbReference type="PANTHER" id="PTHR35489:SF2">
    <property type="entry name" value="TITAN9"/>
    <property type="match status" value="1"/>
</dbReference>
<dbReference type="GO" id="GO:0003006">
    <property type="term" value="P:developmental process involved in reproduction"/>
    <property type="evidence" value="ECO:0007669"/>
    <property type="project" value="TreeGrafter"/>
</dbReference>
<sequence>MNCIVLKRNVILNSKQNRALSVVQIYVFHSLKPLQMLMEALYAKLYDKYTKLKTKKLSELDKINKEQEVKFVNCVTAAEELIQHLQKENERLSSQVDDLRSELYSIRQASKVSVCAEYQNLLMEENQKNKALTEEVERLRKLEQEGIFSCSRHNKTDNVQLSTPREAQSESEELCVRTHKRRRHSRSETEDMIIPCGNGHDTTMLGEPSKDLHKEAVSSGALLNNQQPECCRRIINRSGGAVNDSFPANCMFQHLVENLVGMKFSTVTQSEGICISAMHQSSGYSFSLTWVESGGTKEAEFVYRTLSLGTFDRVAPDWMKEVIIFSTTMCPVFFDRVSRVVKLHC</sequence>
<feature type="coiled-coil region" evidence="1">
    <location>
        <begin position="75"/>
        <end position="145"/>
    </location>
</feature>
<dbReference type="Proteomes" id="UP000813462">
    <property type="component" value="Unassembled WGS sequence"/>
</dbReference>
<name>A0A978U9D0_ZIZJJ</name>
<keyword evidence="1" id="KW-0175">Coiled coil</keyword>
<feature type="region of interest" description="Disordered" evidence="2">
    <location>
        <begin position="179"/>
        <end position="200"/>
    </location>
</feature>
<dbReference type="PANTHER" id="PTHR35489">
    <property type="entry name" value="TITAN9"/>
    <property type="match status" value="1"/>
</dbReference>
<evidence type="ECO:0000313" key="5">
    <source>
        <dbReference type="Proteomes" id="UP000813462"/>
    </source>
</evidence>
<gene>
    <name evidence="4" type="ORF">FEM48_ZijujUnG0038200</name>
</gene>
<evidence type="ECO:0000256" key="1">
    <source>
        <dbReference type="SAM" id="Coils"/>
    </source>
</evidence>
<organism evidence="4 5">
    <name type="scientific">Ziziphus jujuba var. spinosa</name>
    <dbReference type="NCBI Taxonomy" id="714518"/>
    <lineage>
        <taxon>Eukaryota</taxon>
        <taxon>Viridiplantae</taxon>
        <taxon>Streptophyta</taxon>
        <taxon>Embryophyta</taxon>
        <taxon>Tracheophyta</taxon>
        <taxon>Spermatophyta</taxon>
        <taxon>Magnoliopsida</taxon>
        <taxon>eudicotyledons</taxon>
        <taxon>Gunneridae</taxon>
        <taxon>Pentapetalae</taxon>
        <taxon>rosids</taxon>
        <taxon>fabids</taxon>
        <taxon>Rosales</taxon>
        <taxon>Rhamnaceae</taxon>
        <taxon>Paliureae</taxon>
        <taxon>Ziziphus</taxon>
    </lineage>
</organism>
<comment type="caution">
    <text evidence="4">The sequence shown here is derived from an EMBL/GenBank/DDBJ whole genome shotgun (WGS) entry which is preliminary data.</text>
</comment>
<dbReference type="InterPro" id="IPR056708">
    <property type="entry name" value="DUF7806"/>
</dbReference>